<dbReference type="GO" id="GO:0005737">
    <property type="term" value="C:cytoplasm"/>
    <property type="evidence" value="ECO:0007669"/>
    <property type="project" value="UniProtKB-SubCell"/>
</dbReference>
<dbReference type="InterPro" id="IPR004524">
    <property type="entry name" value="Asp-tRNA-ligase_1"/>
</dbReference>
<dbReference type="Gene3D" id="3.30.930.10">
    <property type="entry name" value="Bira Bifunctional Protein, Domain 2"/>
    <property type="match status" value="1"/>
</dbReference>
<feature type="binding site" evidence="7">
    <location>
        <position position="487"/>
    </location>
    <ligand>
        <name>L-aspartate</name>
        <dbReference type="ChEBI" id="CHEBI:29991"/>
    </ligand>
</feature>
<dbReference type="Proteomes" id="UP000095237">
    <property type="component" value="Unassembled WGS sequence"/>
</dbReference>
<evidence type="ECO:0000256" key="6">
    <source>
        <dbReference type="ARBA" id="ARBA00023146"/>
    </source>
</evidence>
<keyword evidence="4 7" id="KW-0067">ATP-binding</keyword>
<feature type="site" description="Important for tRNA non-discrimination" evidence="7">
    <location>
        <position position="82"/>
    </location>
</feature>
<dbReference type="InterPro" id="IPR006195">
    <property type="entry name" value="aa-tRNA-synth_II"/>
</dbReference>
<feature type="binding site" evidence="7">
    <location>
        <position position="480"/>
    </location>
    <ligand>
        <name>ATP</name>
        <dbReference type="ChEBI" id="CHEBI:30616"/>
    </ligand>
</feature>
<proteinExistence type="inferred from homology"/>
<reference evidence="9 10" key="1">
    <citation type="submission" date="2015-11" db="EMBL/GenBank/DDBJ databases">
        <title>Evidence for parallel genomic evolution in an endosymbiosis of termite gut flagellates.</title>
        <authorList>
            <person name="Zheng H."/>
        </authorList>
    </citation>
    <scope>NUCLEOTIDE SEQUENCE [LARGE SCALE GENOMIC DNA]</scope>
    <source>
        <strain evidence="9 10">CET450</strain>
    </source>
</reference>
<accession>A0A1E5IH68</accession>
<dbReference type="PROSITE" id="PS50862">
    <property type="entry name" value="AA_TRNA_LIGASE_II"/>
    <property type="match status" value="1"/>
</dbReference>
<dbReference type="CDD" id="cd04317">
    <property type="entry name" value="EcAspRS_like_N"/>
    <property type="match status" value="1"/>
</dbReference>
<comment type="similarity">
    <text evidence="1 7">Belongs to the class-II aminoacyl-tRNA synthetase family. Type 1 subfamily.</text>
</comment>
<dbReference type="Pfam" id="PF01336">
    <property type="entry name" value="tRNA_anti-codon"/>
    <property type="match status" value="1"/>
</dbReference>
<feature type="binding site" evidence="7">
    <location>
        <position position="174"/>
    </location>
    <ligand>
        <name>L-aspartate</name>
        <dbReference type="ChEBI" id="CHEBI:29991"/>
    </ligand>
</feature>
<dbReference type="PRINTS" id="PR01042">
    <property type="entry name" value="TRNASYNTHASP"/>
</dbReference>
<feature type="binding site" evidence="7">
    <location>
        <begin position="220"/>
        <end position="222"/>
    </location>
    <ligand>
        <name>ATP</name>
        <dbReference type="ChEBI" id="CHEBI:30616"/>
    </ligand>
</feature>
<sequence>MKRSGYCGDIRESSIGKEIAVCGWVHSRRDHGGVIFIDLRDREGILQIIFHPENKEIFETAEKLRSEYVIAVKGLVRNRPAGTLNPNISTGNIELVVAELKILNTSPGLPFEISDYIDTSEELRLKYRYLDLRRPNFQKNFVMRHKISKEIRNFLNEEGFLEIETPFLTKSTPEGARDFLVPSRLYHGNFFALPQSPQLFKQILMSAGFDKYYQIARCFRDEDLRADRQPEFTQVDIEMSFVDEEDVMGVIERMLARVFKTALNLDIKTPFERMPYSEAMLRFGSDKPDTRFEMEIKDFSQELKNSRFSVFSSVILKGGIVRGLCIPKGASFSRSEIDGLTKFVGEYGAKGLAWMKIIDAGADSNIVKYFKEDEIKAFVSKLNAKSGDLIVFLADEEKTVAQGLGALRLKVGRESGLINKNKLNFLWVVDFPLMEWDKEEQRWQSLHHPFTLPKDADSLTKENADRAKAKAYDVILNGIELGGGSIRIHRSDIQKKIFNILDISDESAEKKFGFLLEALTYGAPPHGGMALGFDRLCALIAGEDSIREVIAFPKTQKAVDPLSNAPAAVSDKQLKELGVRTVIKQVEN</sequence>
<dbReference type="InterPro" id="IPR047090">
    <property type="entry name" value="AspRS_core"/>
</dbReference>
<dbReference type="SUPFAM" id="SSF55261">
    <property type="entry name" value="GAD domain-like"/>
    <property type="match status" value="1"/>
</dbReference>
<dbReference type="GO" id="GO:0003676">
    <property type="term" value="F:nucleic acid binding"/>
    <property type="evidence" value="ECO:0007669"/>
    <property type="project" value="InterPro"/>
</dbReference>
<comment type="caution">
    <text evidence="9">The sequence shown here is derived from an EMBL/GenBank/DDBJ whole genome shotgun (WGS) entry which is preliminary data.</text>
</comment>
<dbReference type="InterPro" id="IPR012340">
    <property type="entry name" value="NA-bd_OB-fold"/>
</dbReference>
<keyword evidence="10" id="KW-1185">Reference proteome</keyword>
<protein>
    <recommendedName>
        <fullName evidence="7">Aspartate--tRNA(Asp/Asn) ligase</fullName>
        <ecNumber evidence="7">6.1.1.23</ecNumber>
    </recommendedName>
    <alternativeName>
        <fullName evidence="7">Aspartyl-tRNA synthetase</fullName>
        <shortName evidence="7">AspRS</shortName>
    </alternativeName>
    <alternativeName>
        <fullName evidence="7">Non-discriminating aspartyl-tRNA synthetase</fullName>
        <shortName evidence="7">ND-AspRS</shortName>
    </alternativeName>
</protein>
<feature type="region of interest" description="Aspartate" evidence="7">
    <location>
        <begin position="198"/>
        <end position="201"/>
    </location>
</feature>
<dbReference type="AlphaFoldDB" id="A0A1E5IH68"/>
<dbReference type="Gene3D" id="2.40.50.140">
    <property type="entry name" value="Nucleic acid-binding proteins"/>
    <property type="match status" value="1"/>
</dbReference>
<evidence type="ECO:0000313" key="10">
    <source>
        <dbReference type="Proteomes" id="UP000095237"/>
    </source>
</evidence>
<gene>
    <name evidence="7" type="primary">aspS</name>
    <name evidence="9" type="ORF">ATZ36_00235</name>
</gene>
<dbReference type="InterPro" id="IPR004365">
    <property type="entry name" value="NA-bd_OB_tRNA"/>
</dbReference>
<evidence type="ECO:0000256" key="2">
    <source>
        <dbReference type="ARBA" id="ARBA00022598"/>
    </source>
</evidence>
<comment type="subcellular location">
    <subcellularLocation>
        <location evidence="7">Cytoplasm</location>
    </subcellularLocation>
</comment>
<keyword evidence="3 7" id="KW-0547">Nucleotide-binding</keyword>
<comment type="subunit">
    <text evidence="7">Homodimer.</text>
</comment>
<dbReference type="SUPFAM" id="SSF55681">
    <property type="entry name" value="Class II aaRS and biotin synthetases"/>
    <property type="match status" value="1"/>
</dbReference>
<keyword evidence="2 7" id="KW-0436">Ligase</keyword>
<feature type="binding site" evidence="7">
    <location>
        <position position="447"/>
    </location>
    <ligand>
        <name>L-aspartate</name>
        <dbReference type="ChEBI" id="CHEBI:29991"/>
    </ligand>
</feature>
<evidence type="ECO:0000256" key="1">
    <source>
        <dbReference type="ARBA" id="ARBA00006303"/>
    </source>
</evidence>
<dbReference type="HAMAP" id="MF_00044">
    <property type="entry name" value="Asp_tRNA_synth_type1"/>
    <property type="match status" value="1"/>
</dbReference>
<dbReference type="CDD" id="cd00777">
    <property type="entry name" value="AspRS_core"/>
    <property type="match status" value="1"/>
</dbReference>
<dbReference type="InterPro" id="IPR004115">
    <property type="entry name" value="GAD-like_sf"/>
</dbReference>
<dbReference type="InterPro" id="IPR047089">
    <property type="entry name" value="Asp-tRNA-ligase_1_N"/>
</dbReference>
<evidence type="ECO:0000259" key="8">
    <source>
        <dbReference type="PROSITE" id="PS50862"/>
    </source>
</evidence>
<keyword evidence="5 7" id="KW-0648">Protein biosynthesis</keyword>
<dbReference type="InterPro" id="IPR004364">
    <property type="entry name" value="Aa-tRNA-synt_II"/>
</dbReference>
<dbReference type="SUPFAM" id="SSF50249">
    <property type="entry name" value="Nucleic acid-binding proteins"/>
    <property type="match status" value="1"/>
</dbReference>
<keyword evidence="6 7" id="KW-0030">Aminoacyl-tRNA synthetase</keyword>
<dbReference type="PANTHER" id="PTHR22594:SF5">
    <property type="entry name" value="ASPARTATE--TRNA LIGASE, MITOCHONDRIAL"/>
    <property type="match status" value="1"/>
</dbReference>
<evidence type="ECO:0000256" key="5">
    <source>
        <dbReference type="ARBA" id="ARBA00022917"/>
    </source>
</evidence>
<dbReference type="InterPro" id="IPR045864">
    <property type="entry name" value="aa-tRNA-synth_II/BPL/LPL"/>
</dbReference>
<feature type="binding site" evidence="7">
    <location>
        <position position="229"/>
    </location>
    <ligand>
        <name>ATP</name>
        <dbReference type="ChEBI" id="CHEBI:30616"/>
    </ligand>
</feature>
<keyword evidence="7" id="KW-0963">Cytoplasm</keyword>
<evidence type="ECO:0000256" key="3">
    <source>
        <dbReference type="ARBA" id="ARBA00022741"/>
    </source>
</evidence>
<dbReference type="Pfam" id="PF00152">
    <property type="entry name" value="tRNA-synt_2"/>
    <property type="match status" value="1"/>
</dbReference>
<dbReference type="GO" id="GO:0006422">
    <property type="term" value="P:aspartyl-tRNA aminoacylation"/>
    <property type="evidence" value="ECO:0007669"/>
    <property type="project" value="UniProtKB-UniRule"/>
</dbReference>
<dbReference type="EMBL" id="LNVX01000546">
    <property type="protein sequence ID" value="OEG69846.1"/>
    <property type="molecule type" value="Genomic_DNA"/>
</dbReference>
<organism evidence="9 10">
    <name type="scientific">Endomicrobium trichonymphae</name>
    <dbReference type="NCBI Taxonomy" id="1408204"/>
    <lineage>
        <taxon>Bacteria</taxon>
        <taxon>Pseudomonadati</taxon>
        <taxon>Elusimicrobiota</taxon>
        <taxon>Endomicrobiia</taxon>
        <taxon>Endomicrobiales</taxon>
        <taxon>Endomicrobiaceae</taxon>
        <taxon>Candidatus Endomicrobiellum</taxon>
    </lineage>
</organism>
<comment type="function">
    <text evidence="7">Aspartyl-tRNA synthetase with relaxed tRNA specificity since it is able to aspartylate not only its cognate tRNA(Asp) but also tRNA(Asn). Reaction proceeds in two steps: L-aspartate is first activated by ATP to form Asp-AMP and then transferred to the acceptor end of tRNA(Asp/Asn).</text>
</comment>
<feature type="site" description="Important for tRNA non-discrimination" evidence="7">
    <location>
        <position position="31"/>
    </location>
</feature>
<dbReference type="InterPro" id="IPR002312">
    <property type="entry name" value="Asp/Asn-tRNA-synth_IIb"/>
</dbReference>
<dbReference type="NCBIfam" id="TIGR00459">
    <property type="entry name" value="aspS_bact"/>
    <property type="match status" value="1"/>
</dbReference>
<feature type="binding site" evidence="7">
    <location>
        <begin position="532"/>
        <end position="535"/>
    </location>
    <ligand>
        <name>ATP</name>
        <dbReference type="ChEBI" id="CHEBI:30616"/>
    </ligand>
</feature>
<dbReference type="InterPro" id="IPR029351">
    <property type="entry name" value="GAD_dom"/>
</dbReference>
<dbReference type="GO" id="GO:0004815">
    <property type="term" value="F:aspartate-tRNA ligase activity"/>
    <property type="evidence" value="ECO:0007669"/>
    <property type="project" value="UniProtKB-UniRule"/>
</dbReference>
<comment type="catalytic activity">
    <reaction evidence="7">
        <text>tRNA(Asx) + L-aspartate + ATP = L-aspartyl-tRNA(Asx) + AMP + diphosphate</text>
        <dbReference type="Rhea" id="RHEA:18349"/>
        <dbReference type="Rhea" id="RHEA-COMP:9710"/>
        <dbReference type="Rhea" id="RHEA-COMP:9711"/>
        <dbReference type="ChEBI" id="CHEBI:29991"/>
        <dbReference type="ChEBI" id="CHEBI:30616"/>
        <dbReference type="ChEBI" id="CHEBI:33019"/>
        <dbReference type="ChEBI" id="CHEBI:78442"/>
        <dbReference type="ChEBI" id="CHEBI:78516"/>
        <dbReference type="ChEBI" id="CHEBI:456215"/>
        <dbReference type="EC" id="6.1.1.23"/>
    </reaction>
</comment>
<evidence type="ECO:0000313" key="9">
    <source>
        <dbReference type="EMBL" id="OEG69846.1"/>
    </source>
</evidence>
<dbReference type="Pfam" id="PF02938">
    <property type="entry name" value="GAD"/>
    <property type="match status" value="1"/>
</dbReference>
<dbReference type="EC" id="6.1.1.23" evidence="7"/>
<name>A0A1E5IH68_ENDTX</name>
<dbReference type="GO" id="GO:0050560">
    <property type="term" value="F:aspartate-tRNA(Asn) ligase activity"/>
    <property type="evidence" value="ECO:0007669"/>
    <property type="project" value="UniProtKB-EC"/>
</dbReference>
<dbReference type="PANTHER" id="PTHR22594">
    <property type="entry name" value="ASPARTYL/LYSYL-TRNA SYNTHETASE"/>
    <property type="match status" value="1"/>
</dbReference>
<feature type="binding site" evidence="7">
    <location>
        <position position="220"/>
    </location>
    <ligand>
        <name>L-aspartate</name>
        <dbReference type="ChEBI" id="CHEBI:29991"/>
    </ligand>
</feature>
<evidence type="ECO:0000256" key="4">
    <source>
        <dbReference type="ARBA" id="ARBA00022840"/>
    </source>
</evidence>
<dbReference type="Gene3D" id="3.30.1360.30">
    <property type="entry name" value="GAD-like domain"/>
    <property type="match status" value="1"/>
</dbReference>
<feature type="domain" description="Aminoacyl-transfer RNA synthetases class-II family profile" evidence="8">
    <location>
        <begin position="141"/>
        <end position="561"/>
    </location>
</feature>
<dbReference type="NCBIfam" id="NF001750">
    <property type="entry name" value="PRK00476.1"/>
    <property type="match status" value="1"/>
</dbReference>
<evidence type="ECO:0000256" key="7">
    <source>
        <dbReference type="HAMAP-Rule" id="MF_00044"/>
    </source>
</evidence>
<dbReference type="GO" id="GO:0005524">
    <property type="term" value="F:ATP binding"/>
    <property type="evidence" value="ECO:0007669"/>
    <property type="project" value="UniProtKB-UniRule"/>
</dbReference>